<sequence length="44" mass="5111">MNQQVTIHPLFVQPIALLLYKTFSRIEMHFIAIIVKHPFFASVA</sequence>
<dbReference type="EMBL" id="BAAACX010000008">
    <property type="protein sequence ID" value="GAA0387877.1"/>
    <property type="molecule type" value="Genomic_DNA"/>
</dbReference>
<organism evidence="1 2">
    <name type="scientific">Paenibacillus motobuensis</name>
    <dbReference type="NCBI Taxonomy" id="295324"/>
    <lineage>
        <taxon>Bacteria</taxon>
        <taxon>Bacillati</taxon>
        <taxon>Bacillota</taxon>
        <taxon>Bacilli</taxon>
        <taxon>Bacillales</taxon>
        <taxon>Paenibacillaceae</taxon>
        <taxon>Paenibacillus</taxon>
    </lineage>
</organism>
<dbReference type="Proteomes" id="UP001500340">
    <property type="component" value="Unassembled WGS sequence"/>
</dbReference>
<comment type="caution">
    <text evidence="1">The sequence shown here is derived from an EMBL/GenBank/DDBJ whole genome shotgun (WGS) entry which is preliminary data.</text>
</comment>
<gene>
    <name evidence="1" type="ORF">GCM10008933_18550</name>
</gene>
<evidence type="ECO:0000313" key="2">
    <source>
        <dbReference type="Proteomes" id="UP001500340"/>
    </source>
</evidence>
<proteinExistence type="predicted"/>
<evidence type="ECO:0000313" key="1">
    <source>
        <dbReference type="EMBL" id="GAA0387877.1"/>
    </source>
</evidence>
<accession>A0ABP3I2K9</accession>
<name>A0ABP3I2K9_9BACL</name>
<keyword evidence="2" id="KW-1185">Reference proteome</keyword>
<reference evidence="2" key="1">
    <citation type="journal article" date="2019" name="Int. J. Syst. Evol. Microbiol.">
        <title>The Global Catalogue of Microorganisms (GCM) 10K type strain sequencing project: providing services to taxonomists for standard genome sequencing and annotation.</title>
        <authorList>
            <consortium name="The Broad Institute Genomics Platform"/>
            <consortium name="The Broad Institute Genome Sequencing Center for Infectious Disease"/>
            <person name="Wu L."/>
            <person name="Ma J."/>
        </authorList>
    </citation>
    <scope>NUCLEOTIDE SEQUENCE [LARGE SCALE GENOMIC DNA]</scope>
    <source>
        <strain evidence="2">JCM 12774</strain>
    </source>
</reference>
<protein>
    <submittedName>
        <fullName evidence="1">Uncharacterized protein</fullName>
    </submittedName>
</protein>